<dbReference type="InterPro" id="IPR006222">
    <property type="entry name" value="GCVT_N"/>
</dbReference>
<dbReference type="Gene3D" id="3.30.1360.120">
    <property type="entry name" value="Probable tRNA modification gtpase trme, domain 1"/>
    <property type="match status" value="1"/>
</dbReference>
<evidence type="ECO:0000259" key="2">
    <source>
        <dbReference type="Pfam" id="PF01571"/>
    </source>
</evidence>
<evidence type="ECO:0000256" key="1">
    <source>
        <dbReference type="PIRSR" id="PIRSR006487-1"/>
    </source>
</evidence>
<dbReference type="InterPro" id="IPR028896">
    <property type="entry name" value="GcvT/YgfZ/DmdA"/>
</dbReference>
<dbReference type="RefSeq" id="WP_155305960.1">
    <property type="nucleotide sequence ID" value="NZ_AP021875.1"/>
</dbReference>
<organism evidence="3 4">
    <name type="scientific">Desulfosarcina widdelii</name>
    <dbReference type="NCBI Taxonomy" id="947919"/>
    <lineage>
        <taxon>Bacteria</taxon>
        <taxon>Pseudomonadati</taxon>
        <taxon>Thermodesulfobacteriota</taxon>
        <taxon>Desulfobacteria</taxon>
        <taxon>Desulfobacterales</taxon>
        <taxon>Desulfosarcinaceae</taxon>
        <taxon>Desulfosarcina</taxon>
    </lineage>
</organism>
<evidence type="ECO:0000313" key="4">
    <source>
        <dbReference type="Proteomes" id="UP000427769"/>
    </source>
</evidence>
<evidence type="ECO:0000313" key="3">
    <source>
        <dbReference type="EMBL" id="BBO77193.1"/>
    </source>
</evidence>
<accession>A0A5K7ZBQ5</accession>
<dbReference type="KEGG" id="dwd:DSCW_46100"/>
<gene>
    <name evidence="3" type="ORF">DSCW_46100</name>
</gene>
<dbReference type="SUPFAM" id="SSF103025">
    <property type="entry name" value="Folate-binding domain"/>
    <property type="match status" value="1"/>
</dbReference>
<dbReference type="Pfam" id="PF01571">
    <property type="entry name" value="GCV_T"/>
    <property type="match status" value="1"/>
</dbReference>
<dbReference type="PIRSF" id="PIRSF006487">
    <property type="entry name" value="GcvT"/>
    <property type="match status" value="1"/>
</dbReference>
<dbReference type="Proteomes" id="UP000427769">
    <property type="component" value="Chromosome"/>
</dbReference>
<dbReference type="InterPro" id="IPR027266">
    <property type="entry name" value="TrmE/GcvT-like"/>
</dbReference>
<reference evidence="3 4" key="1">
    <citation type="submission" date="2019-11" db="EMBL/GenBank/DDBJ databases">
        <title>Comparative genomics of hydrocarbon-degrading Desulfosarcina strains.</title>
        <authorList>
            <person name="Watanabe M."/>
            <person name="Kojima H."/>
            <person name="Fukui M."/>
        </authorList>
    </citation>
    <scope>NUCLEOTIDE SEQUENCE [LARGE SCALE GENOMIC DNA]</scope>
    <source>
        <strain evidence="3 4">PP31</strain>
    </source>
</reference>
<feature type="domain" description="GCVT N-terminal" evidence="2">
    <location>
        <begin position="11"/>
        <end position="270"/>
    </location>
</feature>
<keyword evidence="4" id="KW-1185">Reference proteome</keyword>
<dbReference type="PANTHER" id="PTHR43757:SF2">
    <property type="entry name" value="AMINOMETHYLTRANSFERASE, MITOCHONDRIAL"/>
    <property type="match status" value="1"/>
</dbReference>
<dbReference type="AlphaFoldDB" id="A0A5K7ZBQ5"/>
<dbReference type="PANTHER" id="PTHR43757">
    <property type="entry name" value="AMINOMETHYLTRANSFERASE"/>
    <property type="match status" value="1"/>
</dbReference>
<sequence length="426" mass="46159">MPTTIKTTPLNSWHKKQGANMADFGGYDMPLWYASVKDEHLAVLTAAGMFDTSHMAAVTVTGPDASDLLQHCFTNDLNACMGPSRKPLWPGRAVYGAFLDEKGHSIDDAIVFFMAAESYFVVVNAGMGGAIADHLEKNRGGRHAVVVDLTDRLGKMDIQGPAAARILAPLLADPDAVFTGMPYFSFKGHFDPASPVADAVRLNDGTPILLSRTGYTGEFGFEIFLAPDKIESLWENLLAAGYAYGIKPCGLAARDSLRAGAVLPLSHQDIGHWPFINHPWPFALPFTADQTGFTKDFIGRPALENPAEVLFTQAFVGKDLRKITAGEESRVLDADGRSIGTVLTCATDMGIGRADGRIFSVASPDRPEAFKARGLCCGFVKVDRKLSPGEHVDLADSRRKITVTITDDVRPDRTARKPFSEMLLSR</sequence>
<name>A0A5K7ZBQ5_9BACT</name>
<feature type="binding site" evidence="1">
    <location>
        <position position="222"/>
    </location>
    <ligand>
        <name>substrate</name>
    </ligand>
</feature>
<dbReference type="OrthoDB" id="9774591at2"/>
<proteinExistence type="predicted"/>
<protein>
    <recommendedName>
        <fullName evidence="2">GCVT N-terminal domain-containing protein</fullName>
    </recommendedName>
</protein>
<dbReference type="EMBL" id="AP021875">
    <property type="protein sequence ID" value="BBO77193.1"/>
    <property type="molecule type" value="Genomic_DNA"/>
</dbReference>